<dbReference type="InterPro" id="IPR020843">
    <property type="entry name" value="ER"/>
</dbReference>
<keyword evidence="1" id="KW-0521">NADP</keyword>
<dbReference type="SUPFAM" id="SSF51735">
    <property type="entry name" value="NAD(P)-binding Rossmann-fold domains"/>
    <property type="match status" value="1"/>
</dbReference>
<evidence type="ECO:0000256" key="1">
    <source>
        <dbReference type="ARBA" id="ARBA00022857"/>
    </source>
</evidence>
<dbReference type="Gene3D" id="3.40.50.720">
    <property type="entry name" value="NAD(P)-binding Rossmann-like Domain"/>
    <property type="match status" value="1"/>
</dbReference>
<dbReference type="Gene3D" id="3.90.180.10">
    <property type="entry name" value="Medium-chain alcohol dehydrogenases, catalytic domain"/>
    <property type="match status" value="1"/>
</dbReference>
<dbReference type="Pfam" id="PF08240">
    <property type="entry name" value="ADH_N"/>
    <property type="match status" value="1"/>
</dbReference>
<dbReference type="InterPro" id="IPR011032">
    <property type="entry name" value="GroES-like_sf"/>
</dbReference>
<dbReference type="InterPro" id="IPR013154">
    <property type="entry name" value="ADH-like_N"/>
</dbReference>
<gene>
    <name evidence="4" type="ORF">GCM10010246_28840</name>
</gene>
<sequence length="340" mass="35576">MHHVDAFGLGSATTQGEATAMHAIHIRNHGGPEVMTWTERPDPAPGPGEALVRLGVAGVNYMDVGARSVGGPGWAAPTVLGVEGMGYVSAVGDGVDDLAVGDRVAWFYHPGSYAEVLSIPVDSLVKVPDEVPDETAAAVMMQGLTANHFTTETYAIKPGDTAVVHAAAGGVGLLLTQMIKARGGRVIGLVSREEKVAVAEEAGADHVLVSAGGGFEDRVKELTGGEGAHVVYDGGGTSTFRSSQLSLRLHGVHAYYGPFMGVPSISVTDLPKSTLLTYPVVHHHVPTREALVERSAEVFDMIRKGQVTPRIGGRYALSEAAKAHADLESRRTTGKLLLIP</sequence>
<accession>A0ABN3G191</accession>
<dbReference type="InterPro" id="IPR013149">
    <property type="entry name" value="ADH-like_C"/>
</dbReference>
<evidence type="ECO:0000313" key="4">
    <source>
        <dbReference type="EMBL" id="GAA2341885.1"/>
    </source>
</evidence>
<comment type="caution">
    <text evidence="4">The sequence shown here is derived from an EMBL/GenBank/DDBJ whole genome shotgun (WGS) entry which is preliminary data.</text>
</comment>
<evidence type="ECO:0000259" key="3">
    <source>
        <dbReference type="SMART" id="SM00829"/>
    </source>
</evidence>
<proteinExistence type="predicted"/>
<dbReference type="PANTHER" id="PTHR48106:SF13">
    <property type="entry name" value="QUINONE OXIDOREDUCTASE-RELATED"/>
    <property type="match status" value="1"/>
</dbReference>
<evidence type="ECO:0000313" key="5">
    <source>
        <dbReference type="Proteomes" id="UP001500253"/>
    </source>
</evidence>
<dbReference type="InterPro" id="IPR036291">
    <property type="entry name" value="NAD(P)-bd_dom_sf"/>
</dbReference>
<feature type="domain" description="Enoyl reductase (ER)" evidence="3">
    <location>
        <begin position="30"/>
        <end position="338"/>
    </location>
</feature>
<dbReference type="SMART" id="SM00829">
    <property type="entry name" value="PKS_ER"/>
    <property type="match status" value="1"/>
</dbReference>
<protein>
    <submittedName>
        <fullName evidence="4">Quinone oxidoreductase</fullName>
    </submittedName>
</protein>
<dbReference type="InterPro" id="IPR047618">
    <property type="entry name" value="QOR-like"/>
</dbReference>
<name>A0ABN3G191_9ACTN</name>
<keyword evidence="5" id="KW-1185">Reference proteome</keyword>
<dbReference type="PANTHER" id="PTHR48106">
    <property type="entry name" value="QUINONE OXIDOREDUCTASE PIG3-RELATED"/>
    <property type="match status" value="1"/>
</dbReference>
<dbReference type="EMBL" id="BAAASD010000009">
    <property type="protein sequence ID" value="GAA2341885.1"/>
    <property type="molecule type" value="Genomic_DNA"/>
</dbReference>
<dbReference type="SUPFAM" id="SSF50129">
    <property type="entry name" value="GroES-like"/>
    <property type="match status" value="1"/>
</dbReference>
<reference evidence="4 5" key="1">
    <citation type="journal article" date="2019" name="Int. J. Syst. Evol. Microbiol.">
        <title>The Global Catalogue of Microorganisms (GCM) 10K type strain sequencing project: providing services to taxonomists for standard genome sequencing and annotation.</title>
        <authorList>
            <consortium name="The Broad Institute Genomics Platform"/>
            <consortium name="The Broad Institute Genome Sequencing Center for Infectious Disease"/>
            <person name="Wu L."/>
            <person name="Ma J."/>
        </authorList>
    </citation>
    <scope>NUCLEOTIDE SEQUENCE [LARGE SCALE GENOMIC DNA]</scope>
    <source>
        <strain evidence="4 5">JCM 4316</strain>
    </source>
</reference>
<keyword evidence="2" id="KW-0560">Oxidoreductase</keyword>
<organism evidence="4 5">
    <name type="scientific">Streptomyces cuspidosporus</name>
    <dbReference type="NCBI Taxonomy" id="66882"/>
    <lineage>
        <taxon>Bacteria</taxon>
        <taxon>Bacillati</taxon>
        <taxon>Actinomycetota</taxon>
        <taxon>Actinomycetes</taxon>
        <taxon>Kitasatosporales</taxon>
        <taxon>Streptomycetaceae</taxon>
        <taxon>Streptomyces</taxon>
    </lineage>
</organism>
<dbReference type="CDD" id="cd05286">
    <property type="entry name" value="QOR2"/>
    <property type="match status" value="1"/>
</dbReference>
<dbReference type="Proteomes" id="UP001500253">
    <property type="component" value="Unassembled WGS sequence"/>
</dbReference>
<evidence type="ECO:0000256" key="2">
    <source>
        <dbReference type="ARBA" id="ARBA00023002"/>
    </source>
</evidence>
<dbReference type="Pfam" id="PF00107">
    <property type="entry name" value="ADH_zinc_N"/>
    <property type="match status" value="1"/>
</dbReference>